<dbReference type="SMART" id="SM00901">
    <property type="entry name" value="FRG"/>
    <property type="match status" value="1"/>
</dbReference>
<dbReference type="AlphaFoldDB" id="A0A7W8HZA5"/>
<keyword evidence="3" id="KW-1185">Reference proteome</keyword>
<dbReference type="EMBL" id="JACHFZ010000002">
    <property type="protein sequence ID" value="MBB5291848.1"/>
    <property type="molecule type" value="Genomic_DNA"/>
</dbReference>
<gene>
    <name evidence="2" type="ORF">HNQ67_001362</name>
</gene>
<comment type="caution">
    <text evidence="2">The sequence shown here is derived from an EMBL/GenBank/DDBJ whole genome shotgun (WGS) entry which is preliminary data.</text>
</comment>
<proteinExistence type="predicted"/>
<accession>A0A7W8HZA5</accession>
<name>A0A7W8HZA5_9CAUL</name>
<protein>
    <recommendedName>
        <fullName evidence="1">FRG domain-containing protein</fullName>
    </recommendedName>
</protein>
<dbReference type="Proteomes" id="UP000566663">
    <property type="component" value="Unassembled WGS sequence"/>
</dbReference>
<reference evidence="2 3" key="1">
    <citation type="submission" date="2020-08" db="EMBL/GenBank/DDBJ databases">
        <title>Genomic Encyclopedia of Type Strains, Phase IV (KMG-IV): sequencing the most valuable type-strain genomes for metagenomic binning, comparative biology and taxonomic classification.</title>
        <authorList>
            <person name="Goeker M."/>
        </authorList>
    </citation>
    <scope>NUCLEOTIDE SEQUENCE [LARGE SCALE GENOMIC DNA]</scope>
    <source>
        <strain evidence="2 3">DSM 25335</strain>
    </source>
</reference>
<evidence type="ECO:0000313" key="3">
    <source>
        <dbReference type="Proteomes" id="UP000566663"/>
    </source>
</evidence>
<sequence>MAKRLSNPRKRAKVAPAPSIPPITGLTNFIDAVTRFAEQDAKFKCYRGQRDTSWENVPGLFRPDLIEFQKNEKRAVRDLVSVHPHEFSADQTMFDRLVRMQHFGLPTRLMDVSRNPLVALYFATQPDPAGKEADGLVTGFSVPEEREKYYDSDSISCIANLANMTSSEKQSIVELRSQRAKSASRKEEIDRLNAESVFQRLHQFIRVEKPHFLPIIDPIDLFKPYYVHPKMSNRRILSQAGGFIISGLVPKTRINFAHQITETRFVVPQALKGPLRQALERLGIEESTLFPELDRAAKRITASYPVR</sequence>
<evidence type="ECO:0000259" key="1">
    <source>
        <dbReference type="SMART" id="SM00901"/>
    </source>
</evidence>
<evidence type="ECO:0000313" key="2">
    <source>
        <dbReference type="EMBL" id="MBB5291848.1"/>
    </source>
</evidence>
<dbReference type="Pfam" id="PF08867">
    <property type="entry name" value="FRG"/>
    <property type="match status" value="1"/>
</dbReference>
<dbReference type="RefSeq" id="WP_183253640.1">
    <property type="nucleotide sequence ID" value="NZ_BAAAFF010000005.1"/>
</dbReference>
<feature type="domain" description="FRG" evidence="1">
    <location>
        <begin position="39"/>
        <end position="138"/>
    </location>
</feature>
<dbReference type="InterPro" id="IPR014966">
    <property type="entry name" value="FRG-dom"/>
</dbReference>
<organism evidence="2 3">
    <name type="scientific">Brevundimonas basaltis</name>
    <dbReference type="NCBI Taxonomy" id="472166"/>
    <lineage>
        <taxon>Bacteria</taxon>
        <taxon>Pseudomonadati</taxon>
        <taxon>Pseudomonadota</taxon>
        <taxon>Alphaproteobacteria</taxon>
        <taxon>Caulobacterales</taxon>
        <taxon>Caulobacteraceae</taxon>
        <taxon>Brevundimonas</taxon>
    </lineage>
</organism>